<evidence type="ECO:0000256" key="1">
    <source>
        <dbReference type="ARBA" id="ARBA00004141"/>
    </source>
</evidence>
<comment type="similarity">
    <text evidence="2">Belongs to the steroid 5-alpha reductase family.</text>
</comment>
<organism evidence="8 9">
    <name type="scientific">Deinandra increscens subsp. villosa</name>
    <dbReference type="NCBI Taxonomy" id="3103831"/>
    <lineage>
        <taxon>Eukaryota</taxon>
        <taxon>Viridiplantae</taxon>
        <taxon>Streptophyta</taxon>
        <taxon>Embryophyta</taxon>
        <taxon>Tracheophyta</taxon>
        <taxon>Spermatophyta</taxon>
        <taxon>Magnoliopsida</taxon>
        <taxon>eudicotyledons</taxon>
        <taxon>Gunneridae</taxon>
        <taxon>Pentapetalae</taxon>
        <taxon>asterids</taxon>
        <taxon>campanulids</taxon>
        <taxon>Asterales</taxon>
        <taxon>Asteraceae</taxon>
        <taxon>Asteroideae</taxon>
        <taxon>Heliantheae alliance</taxon>
        <taxon>Madieae</taxon>
        <taxon>Madiinae</taxon>
        <taxon>Deinandra</taxon>
    </lineage>
</organism>
<dbReference type="GO" id="GO:0016627">
    <property type="term" value="F:oxidoreductase activity, acting on the CH-CH group of donors"/>
    <property type="evidence" value="ECO:0007669"/>
    <property type="project" value="InterPro"/>
</dbReference>
<dbReference type="AlphaFoldDB" id="A0AAP0H5A7"/>
<gene>
    <name evidence="8" type="ORF">SSX86_008715</name>
</gene>
<keyword evidence="3 6" id="KW-0812">Transmembrane</keyword>
<accession>A0AAP0H5A7</accession>
<dbReference type="InterPro" id="IPR039357">
    <property type="entry name" value="SRD5A/TECR"/>
</dbReference>
<feature type="transmembrane region" description="Helical" evidence="6">
    <location>
        <begin position="67"/>
        <end position="86"/>
    </location>
</feature>
<reference evidence="8 9" key="1">
    <citation type="submission" date="2024-04" db="EMBL/GenBank/DDBJ databases">
        <title>The reference genome of an endangered Asteraceae, Deinandra increscens subsp. villosa, native to the Central Coast of California.</title>
        <authorList>
            <person name="Guilliams M."/>
            <person name="Hasenstab-Lehman K."/>
            <person name="Meyer R."/>
            <person name="Mcevoy S."/>
        </authorList>
    </citation>
    <scope>NUCLEOTIDE SEQUENCE [LARGE SCALE GENOMIC DNA]</scope>
    <source>
        <tissue evidence="8">Leaf</tissue>
    </source>
</reference>
<name>A0AAP0H5A7_9ASTR</name>
<dbReference type="Gene3D" id="1.20.120.1630">
    <property type="match status" value="1"/>
</dbReference>
<feature type="transmembrane region" description="Helical" evidence="6">
    <location>
        <begin position="158"/>
        <end position="176"/>
    </location>
</feature>
<feature type="transmembrane region" description="Helical" evidence="6">
    <location>
        <begin position="122"/>
        <end position="146"/>
    </location>
</feature>
<comment type="subcellular location">
    <subcellularLocation>
        <location evidence="1">Membrane</location>
        <topology evidence="1">Multi-pass membrane protein</topology>
    </subcellularLocation>
</comment>
<dbReference type="InterPro" id="IPR001104">
    <property type="entry name" value="3-oxo-5_a-steroid_4-DH_C"/>
</dbReference>
<dbReference type="PANTHER" id="PTHR10556:SF55">
    <property type="entry name" value="3-OXO-5-ALPHA-STEROID 4-DEHYDROGENASE-RELATED"/>
    <property type="match status" value="1"/>
</dbReference>
<evidence type="ECO:0000256" key="3">
    <source>
        <dbReference type="ARBA" id="ARBA00022692"/>
    </source>
</evidence>
<evidence type="ECO:0000256" key="4">
    <source>
        <dbReference type="ARBA" id="ARBA00022989"/>
    </source>
</evidence>
<feature type="domain" description="3-oxo-5-alpha-steroid 4-dehydrogenase C-terminal" evidence="7">
    <location>
        <begin position="132"/>
        <end position="268"/>
    </location>
</feature>
<evidence type="ECO:0000256" key="6">
    <source>
        <dbReference type="SAM" id="Phobius"/>
    </source>
</evidence>
<protein>
    <recommendedName>
        <fullName evidence="7">3-oxo-5-alpha-steroid 4-dehydrogenase C-terminal domain-containing protein</fullName>
    </recommendedName>
</protein>
<sequence length="268" mass="30596">MTIFSLFLFPSPPSLFIKSMSLLSFLSLIAFGYMEMTGKNAQYAKFFYTGSSKKSKNSENRKMLSKYGMLVSYTPPFIACLAALAILPRQDLRFNMVSCVLTLHFFKRILEVIFVHKFSGFIMVDTAIAFGVIYFGSTSTMIYAQYLSLGLHEPVVDLKYVGIVVFLTGIIGNFYHHYILSSLRKKGDREYKIPKGGLFDLIICPHYFFELIMFIGVSCISQTTYTLCFTLGDIVTLMGRSHATRKWYVSKFGETFRNDIKAIIPYLF</sequence>
<dbReference type="PANTHER" id="PTHR10556">
    <property type="entry name" value="3-OXO-5-ALPHA-STEROID 4-DEHYDROGENASE"/>
    <property type="match status" value="1"/>
</dbReference>
<dbReference type="Pfam" id="PF02544">
    <property type="entry name" value="Steroid_dh"/>
    <property type="match status" value="1"/>
</dbReference>
<dbReference type="GO" id="GO:0006629">
    <property type="term" value="P:lipid metabolic process"/>
    <property type="evidence" value="ECO:0007669"/>
    <property type="project" value="InterPro"/>
</dbReference>
<dbReference type="GO" id="GO:0016020">
    <property type="term" value="C:membrane"/>
    <property type="evidence" value="ECO:0007669"/>
    <property type="project" value="UniProtKB-SubCell"/>
</dbReference>
<evidence type="ECO:0000313" key="9">
    <source>
        <dbReference type="Proteomes" id="UP001408789"/>
    </source>
</evidence>
<dbReference type="EMBL" id="JBCNJP010000010">
    <property type="protein sequence ID" value="KAK9072282.1"/>
    <property type="molecule type" value="Genomic_DNA"/>
</dbReference>
<keyword evidence="9" id="KW-1185">Reference proteome</keyword>
<dbReference type="Proteomes" id="UP001408789">
    <property type="component" value="Unassembled WGS sequence"/>
</dbReference>
<evidence type="ECO:0000259" key="7">
    <source>
        <dbReference type="Pfam" id="PF02544"/>
    </source>
</evidence>
<feature type="transmembrane region" description="Helical" evidence="6">
    <location>
        <begin position="15"/>
        <end position="34"/>
    </location>
</feature>
<keyword evidence="4 6" id="KW-1133">Transmembrane helix</keyword>
<keyword evidence="5 6" id="KW-0472">Membrane</keyword>
<evidence type="ECO:0000256" key="5">
    <source>
        <dbReference type="ARBA" id="ARBA00023136"/>
    </source>
</evidence>
<proteinExistence type="inferred from homology"/>
<evidence type="ECO:0000313" key="8">
    <source>
        <dbReference type="EMBL" id="KAK9072282.1"/>
    </source>
</evidence>
<dbReference type="PROSITE" id="PS50244">
    <property type="entry name" value="S5A_REDUCTASE"/>
    <property type="match status" value="1"/>
</dbReference>
<dbReference type="FunFam" id="1.20.120.1630:FF:000017">
    <property type="entry name" value="3-oxo-5-alpha-steroid 4-dehydrogenase family protein"/>
    <property type="match status" value="1"/>
</dbReference>
<comment type="caution">
    <text evidence="8">The sequence shown here is derived from an EMBL/GenBank/DDBJ whole genome shotgun (WGS) entry which is preliminary data.</text>
</comment>
<feature type="transmembrane region" description="Helical" evidence="6">
    <location>
        <begin position="197"/>
        <end position="217"/>
    </location>
</feature>
<evidence type="ECO:0000256" key="2">
    <source>
        <dbReference type="ARBA" id="ARBA00007742"/>
    </source>
</evidence>